<feature type="domain" description="GFO/IDH/MocA-like oxidoreductase" evidence="2">
    <location>
        <begin position="134"/>
        <end position="253"/>
    </location>
</feature>
<evidence type="ECO:0000259" key="1">
    <source>
        <dbReference type="Pfam" id="PF01408"/>
    </source>
</evidence>
<organism evidence="3 4">
    <name type="scientific">Paenibacillus polysaccharolyticus</name>
    <dbReference type="NCBI Taxonomy" id="582692"/>
    <lineage>
        <taxon>Bacteria</taxon>
        <taxon>Bacillati</taxon>
        <taxon>Bacillota</taxon>
        <taxon>Bacilli</taxon>
        <taxon>Bacillales</taxon>
        <taxon>Paenibacillaceae</taxon>
        <taxon>Paenibacillus</taxon>
    </lineage>
</organism>
<evidence type="ECO:0000313" key="3">
    <source>
        <dbReference type="EMBL" id="SCY40058.1"/>
    </source>
</evidence>
<protein>
    <submittedName>
        <fullName evidence="3">Predicted dehydrogenase</fullName>
    </submittedName>
</protein>
<dbReference type="Pfam" id="PF22725">
    <property type="entry name" value="GFO_IDH_MocA_C3"/>
    <property type="match status" value="1"/>
</dbReference>
<dbReference type="Pfam" id="PF01408">
    <property type="entry name" value="GFO_IDH_MocA"/>
    <property type="match status" value="1"/>
</dbReference>
<dbReference type="RefSeq" id="WP_090917820.1">
    <property type="nucleotide sequence ID" value="NZ_FMVM01000004.1"/>
</dbReference>
<gene>
    <name evidence="3" type="ORF">SAMN05720606_104259</name>
</gene>
<evidence type="ECO:0000313" key="4">
    <source>
        <dbReference type="Proteomes" id="UP000198538"/>
    </source>
</evidence>
<dbReference type="InterPro" id="IPR000683">
    <property type="entry name" value="Gfo/Idh/MocA-like_OxRdtase_N"/>
</dbReference>
<dbReference type="InterPro" id="IPR055170">
    <property type="entry name" value="GFO_IDH_MocA-like_dom"/>
</dbReference>
<dbReference type="Gene3D" id="3.30.360.10">
    <property type="entry name" value="Dihydrodipicolinate Reductase, domain 2"/>
    <property type="match status" value="1"/>
</dbReference>
<dbReference type="AlphaFoldDB" id="A0A1G5FN79"/>
<proteinExistence type="predicted"/>
<keyword evidence="4" id="KW-1185">Reference proteome</keyword>
<dbReference type="EMBL" id="FMVM01000004">
    <property type="protein sequence ID" value="SCY40058.1"/>
    <property type="molecule type" value="Genomic_DNA"/>
</dbReference>
<accession>A0A1G5FN79</accession>
<sequence>MTYPYRVIIAGCGAMANTWADYAKERPDTEIVGLVDLYEEASSSFAKRHNLSCPTFTNIGDALEAVDANIVFDVTIPSSHYHIAMTALQAGCHVFGEKPLAESFSDCTDIVQTARSTGRIQAVMQNRRFDPRIRAYRQLISSGTIGQPGYAGADFFIGAHFGGFRDLMDSPLLLDMAIHTFDQARYILGADPVSVYCHEFNPPGSWYKGNAMAICIFEMSDGSVFDYRGSWCTEGVPTSWEASWRVTGEKGTAIWDGHDNIYAEVVNTLALESDGKPSFLQRAERIEAELPIMDKTGHHGCLEEMFAALEEGRLPETDCSDNQYSMAMVLASLESARTGQKVLIADLLKTTGEPS</sequence>
<dbReference type="SUPFAM" id="SSF51735">
    <property type="entry name" value="NAD(P)-binding Rossmann-fold domains"/>
    <property type="match status" value="1"/>
</dbReference>
<evidence type="ECO:0000259" key="2">
    <source>
        <dbReference type="Pfam" id="PF22725"/>
    </source>
</evidence>
<reference evidence="4" key="1">
    <citation type="submission" date="2016-10" db="EMBL/GenBank/DDBJ databases">
        <authorList>
            <person name="Varghese N."/>
            <person name="Submissions S."/>
        </authorList>
    </citation>
    <scope>NUCLEOTIDE SEQUENCE [LARGE SCALE GENOMIC DNA]</scope>
    <source>
        <strain evidence="4">BL9</strain>
    </source>
</reference>
<dbReference type="Proteomes" id="UP000198538">
    <property type="component" value="Unassembled WGS sequence"/>
</dbReference>
<dbReference type="PANTHER" id="PTHR43708">
    <property type="entry name" value="CONSERVED EXPRESSED OXIDOREDUCTASE (EUROFUNG)"/>
    <property type="match status" value="1"/>
</dbReference>
<dbReference type="Gene3D" id="3.40.50.720">
    <property type="entry name" value="NAD(P)-binding Rossmann-like Domain"/>
    <property type="match status" value="1"/>
</dbReference>
<dbReference type="SUPFAM" id="SSF55347">
    <property type="entry name" value="Glyceraldehyde-3-phosphate dehydrogenase-like, C-terminal domain"/>
    <property type="match status" value="1"/>
</dbReference>
<dbReference type="InterPro" id="IPR051317">
    <property type="entry name" value="Gfo/Idh/MocA_oxidoreduct"/>
</dbReference>
<name>A0A1G5FN79_9BACL</name>
<dbReference type="PANTHER" id="PTHR43708:SF8">
    <property type="entry name" value="OXIDOREDUCTASE"/>
    <property type="match status" value="1"/>
</dbReference>
<dbReference type="STRING" id="582692.SAMN05720606_104259"/>
<dbReference type="GO" id="GO:0000166">
    <property type="term" value="F:nucleotide binding"/>
    <property type="evidence" value="ECO:0007669"/>
    <property type="project" value="InterPro"/>
</dbReference>
<dbReference type="InterPro" id="IPR036291">
    <property type="entry name" value="NAD(P)-bd_dom_sf"/>
</dbReference>
<feature type="domain" description="Gfo/Idh/MocA-like oxidoreductase N-terminal" evidence="1">
    <location>
        <begin position="6"/>
        <end position="122"/>
    </location>
</feature>